<evidence type="ECO:0000256" key="1">
    <source>
        <dbReference type="SAM" id="MobiDB-lite"/>
    </source>
</evidence>
<dbReference type="AlphaFoldDB" id="A0A852U5H4"/>
<comment type="caution">
    <text evidence="2">The sequence shown here is derived from an EMBL/GenBank/DDBJ whole genome shotgun (WGS) entry which is preliminary data.</text>
</comment>
<gene>
    <name evidence="2" type="ORF">HDA32_004290</name>
</gene>
<reference evidence="2 3" key="1">
    <citation type="submission" date="2020-07" db="EMBL/GenBank/DDBJ databases">
        <title>Sequencing the genomes of 1000 actinobacteria strains.</title>
        <authorList>
            <person name="Klenk H.-P."/>
        </authorList>
    </citation>
    <scope>NUCLEOTIDE SEQUENCE [LARGE SCALE GENOMIC DNA]</scope>
    <source>
        <strain evidence="2 3">CXB654</strain>
    </source>
</reference>
<sequence length="90" mass="9366">MQNPMTSMVTKMRDGLAARRSARRRDRGAGFVEYAAVILLVAAIAGVVIGTDNPVGEAIKTGITNAVNQVFTNSNAQNPDAPAPSPSPTV</sequence>
<proteinExistence type="predicted"/>
<evidence type="ECO:0000313" key="2">
    <source>
        <dbReference type="EMBL" id="NYE49170.1"/>
    </source>
</evidence>
<protein>
    <submittedName>
        <fullName evidence="2">Flp pilus assembly pilin Flp</fullName>
    </submittedName>
</protein>
<accession>A0A852U5H4</accession>
<dbReference type="Proteomes" id="UP000589036">
    <property type="component" value="Unassembled WGS sequence"/>
</dbReference>
<dbReference type="EMBL" id="JACCCC010000001">
    <property type="protein sequence ID" value="NYE49170.1"/>
    <property type="molecule type" value="Genomic_DNA"/>
</dbReference>
<dbReference type="RefSeq" id="WP_179644884.1">
    <property type="nucleotide sequence ID" value="NZ_BAAAYY010000031.1"/>
</dbReference>
<organism evidence="2 3">
    <name type="scientific">Spinactinospora alkalitolerans</name>
    <dbReference type="NCBI Taxonomy" id="687207"/>
    <lineage>
        <taxon>Bacteria</taxon>
        <taxon>Bacillati</taxon>
        <taxon>Actinomycetota</taxon>
        <taxon>Actinomycetes</taxon>
        <taxon>Streptosporangiales</taxon>
        <taxon>Nocardiopsidaceae</taxon>
        <taxon>Spinactinospora</taxon>
    </lineage>
</organism>
<name>A0A852U5H4_9ACTN</name>
<feature type="region of interest" description="Disordered" evidence="1">
    <location>
        <begin position="1"/>
        <end position="25"/>
    </location>
</feature>
<keyword evidence="3" id="KW-1185">Reference proteome</keyword>
<evidence type="ECO:0000313" key="3">
    <source>
        <dbReference type="Proteomes" id="UP000589036"/>
    </source>
</evidence>